<evidence type="ECO:0000313" key="1">
    <source>
        <dbReference type="EMBL" id="KAF9648836.1"/>
    </source>
</evidence>
<protein>
    <submittedName>
        <fullName evidence="1">Uncharacterized protein</fullName>
    </submittedName>
</protein>
<reference evidence="1" key="1">
    <citation type="submission" date="2019-10" db="EMBL/GenBank/DDBJ databases">
        <authorList>
            <consortium name="DOE Joint Genome Institute"/>
            <person name="Kuo A."/>
            <person name="Miyauchi S."/>
            <person name="Kiss E."/>
            <person name="Drula E."/>
            <person name="Kohler A."/>
            <person name="Sanchez-Garcia M."/>
            <person name="Andreopoulos B."/>
            <person name="Barry K.W."/>
            <person name="Bonito G."/>
            <person name="Buee M."/>
            <person name="Carver A."/>
            <person name="Chen C."/>
            <person name="Cichocki N."/>
            <person name="Clum A."/>
            <person name="Culley D."/>
            <person name="Crous P.W."/>
            <person name="Fauchery L."/>
            <person name="Girlanda M."/>
            <person name="Hayes R."/>
            <person name="Keri Z."/>
            <person name="Labutti K."/>
            <person name="Lipzen A."/>
            <person name="Lombard V."/>
            <person name="Magnuson J."/>
            <person name="Maillard F."/>
            <person name="Morin E."/>
            <person name="Murat C."/>
            <person name="Nolan M."/>
            <person name="Ohm R."/>
            <person name="Pangilinan J."/>
            <person name="Pereira M."/>
            <person name="Perotto S."/>
            <person name="Peter M."/>
            <person name="Riley R."/>
            <person name="Sitrit Y."/>
            <person name="Stielow B."/>
            <person name="Szollosi G."/>
            <person name="Zifcakova L."/>
            <person name="Stursova M."/>
            <person name="Spatafora J.W."/>
            <person name="Tedersoo L."/>
            <person name="Vaario L.-M."/>
            <person name="Yamada A."/>
            <person name="Yan M."/>
            <person name="Wang P."/>
            <person name="Xu J."/>
            <person name="Bruns T."/>
            <person name="Baldrian P."/>
            <person name="Vilgalys R."/>
            <person name="Henrissat B."/>
            <person name="Grigoriev I.V."/>
            <person name="Hibbett D."/>
            <person name="Nagy L.G."/>
            <person name="Martin F.M."/>
        </authorList>
    </citation>
    <scope>NUCLEOTIDE SEQUENCE</scope>
    <source>
        <strain evidence="1">P2</strain>
    </source>
</reference>
<organism evidence="1 2">
    <name type="scientific">Thelephora ganbajun</name>
    <name type="common">Ganba fungus</name>
    <dbReference type="NCBI Taxonomy" id="370292"/>
    <lineage>
        <taxon>Eukaryota</taxon>
        <taxon>Fungi</taxon>
        <taxon>Dikarya</taxon>
        <taxon>Basidiomycota</taxon>
        <taxon>Agaricomycotina</taxon>
        <taxon>Agaricomycetes</taxon>
        <taxon>Thelephorales</taxon>
        <taxon>Thelephoraceae</taxon>
        <taxon>Thelephora</taxon>
    </lineage>
</organism>
<comment type="caution">
    <text evidence="1">The sequence shown here is derived from an EMBL/GenBank/DDBJ whole genome shotgun (WGS) entry which is preliminary data.</text>
</comment>
<proteinExistence type="predicted"/>
<gene>
    <name evidence="1" type="ORF">BDM02DRAFT_3260800</name>
</gene>
<keyword evidence="2" id="KW-1185">Reference proteome</keyword>
<sequence>MKPRRGTEYASGQGHDTAWIALLRGLSQNGKTITIDSLQGGIESEGEDTVFQVVVEERFSVVGDEDGVLGFKLLAPELLTNCQTKNVKTWERELPYVGLVGNRLDHCGSLVSDGDCAEHYSVATAEISDATGVMDVVQLHRWTVEYWELPSCG</sequence>
<dbReference type="Proteomes" id="UP000886501">
    <property type="component" value="Unassembled WGS sequence"/>
</dbReference>
<reference evidence="1" key="2">
    <citation type="journal article" date="2020" name="Nat. Commun.">
        <title>Large-scale genome sequencing of mycorrhizal fungi provides insights into the early evolution of symbiotic traits.</title>
        <authorList>
            <person name="Miyauchi S."/>
            <person name="Kiss E."/>
            <person name="Kuo A."/>
            <person name="Drula E."/>
            <person name="Kohler A."/>
            <person name="Sanchez-Garcia M."/>
            <person name="Morin E."/>
            <person name="Andreopoulos B."/>
            <person name="Barry K.W."/>
            <person name="Bonito G."/>
            <person name="Buee M."/>
            <person name="Carver A."/>
            <person name="Chen C."/>
            <person name="Cichocki N."/>
            <person name="Clum A."/>
            <person name="Culley D."/>
            <person name="Crous P.W."/>
            <person name="Fauchery L."/>
            <person name="Girlanda M."/>
            <person name="Hayes R.D."/>
            <person name="Keri Z."/>
            <person name="LaButti K."/>
            <person name="Lipzen A."/>
            <person name="Lombard V."/>
            <person name="Magnuson J."/>
            <person name="Maillard F."/>
            <person name="Murat C."/>
            <person name="Nolan M."/>
            <person name="Ohm R.A."/>
            <person name="Pangilinan J."/>
            <person name="Pereira M.F."/>
            <person name="Perotto S."/>
            <person name="Peter M."/>
            <person name="Pfister S."/>
            <person name="Riley R."/>
            <person name="Sitrit Y."/>
            <person name="Stielow J.B."/>
            <person name="Szollosi G."/>
            <person name="Zifcakova L."/>
            <person name="Stursova M."/>
            <person name="Spatafora J.W."/>
            <person name="Tedersoo L."/>
            <person name="Vaario L.M."/>
            <person name="Yamada A."/>
            <person name="Yan M."/>
            <person name="Wang P."/>
            <person name="Xu J."/>
            <person name="Bruns T."/>
            <person name="Baldrian P."/>
            <person name="Vilgalys R."/>
            <person name="Dunand C."/>
            <person name="Henrissat B."/>
            <person name="Grigoriev I.V."/>
            <person name="Hibbett D."/>
            <person name="Nagy L.G."/>
            <person name="Martin F.M."/>
        </authorList>
    </citation>
    <scope>NUCLEOTIDE SEQUENCE</scope>
    <source>
        <strain evidence="1">P2</strain>
    </source>
</reference>
<name>A0ACB6ZHE6_THEGA</name>
<dbReference type="EMBL" id="MU118007">
    <property type="protein sequence ID" value="KAF9648836.1"/>
    <property type="molecule type" value="Genomic_DNA"/>
</dbReference>
<evidence type="ECO:0000313" key="2">
    <source>
        <dbReference type="Proteomes" id="UP000886501"/>
    </source>
</evidence>
<accession>A0ACB6ZHE6</accession>